<dbReference type="InterPro" id="IPR021276">
    <property type="entry name" value="DUF2855"/>
</dbReference>
<sequence>MAESWTFAVARDDRARTTLADGPVPALVDGEALLRVDRVGLTANNVTYAVLGESMRYWEFFPPERRGLDRQWGLPPLWGFAEVAASAVAGVEPGQRVYGYLPPAGHLVVRPERVDASGFRDASPHRADLPSPYNAYRSTIGDPAYRPEQEDLLILFRPLFFTSFMLADQVVDNDWYGARSLVLSSASSKTAYAAAFELHGRGPRLVGLTSPDNLGFTRSLGCYDEVLPYGDVAALDAVPTVYLDLSGAPAHRAALRAHLGDRLVRDIAVGLTRQTPNADAAEEVFFAPVQMRKRGRDWGRDGLDHRFADAWQRFSRVVSGWLDVRVGHGPEALRDAWLDVLTGRTPPRVGHVIQL</sequence>
<dbReference type="STRING" id="946078.GA0070622_6153"/>
<gene>
    <name evidence="1" type="ORF">GA0070622_6153</name>
</gene>
<dbReference type="Proteomes" id="UP000199558">
    <property type="component" value="Unassembled WGS sequence"/>
</dbReference>
<proteinExistence type="predicted"/>
<dbReference type="RefSeq" id="WP_091582981.1">
    <property type="nucleotide sequence ID" value="NZ_FLRH01000004.1"/>
</dbReference>
<evidence type="ECO:0008006" key="3">
    <source>
        <dbReference type="Google" id="ProtNLM"/>
    </source>
</evidence>
<evidence type="ECO:0000313" key="1">
    <source>
        <dbReference type="EMBL" id="SBT69035.1"/>
    </source>
</evidence>
<dbReference type="Pfam" id="PF11017">
    <property type="entry name" value="DUF2855"/>
    <property type="match status" value="1"/>
</dbReference>
<protein>
    <recommendedName>
        <fullName evidence="3">NADPH-dependent curcumin reductase CurA</fullName>
    </recommendedName>
</protein>
<dbReference type="EMBL" id="FLRH01000004">
    <property type="protein sequence ID" value="SBT69035.1"/>
    <property type="molecule type" value="Genomic_DNA"/>
</dbReference>
<reference evidence="2" key="1">
    <citation type="submission" date="2016-06" db="EMBL/GenBank/DDBJ databases">
        <authorList>
            <person name="Varghese N."/>
            <person name="Submissions Spin"/>
        </authorList>
    </citation>
    <scope>NUCLEOTIDE SEQUENCE [LARGE SCALE GENOMIC DNA]</scope>
    <source>
        <strain evidence="2">DSM 45794</strain>
    </source>
</reference>
<dbReference type="AlphaFoldDB" id="A0A1A9BHN6"/>
<name>A0A1A9BHN6_9ACTN</name>
<accession>A0A1A9BHN6</accession>
<dbReference type="OrthoDB" id="8953110at2"/>
<organism evidence="1 2">
    <name type="scientific">Micromonospora sediminicola</name>
    <dbReference type="NCBI Taxonomy" id="946078"/>
    <lineage>
        <taxon>Bacteria</taxon>
        <taxon>Bacillati</taxon>
        <taxon>Actinomycetota</taxon>
        <taxon>Actinomycetes</taxon>
        <taxon>Micromonosporales</taxon>
        <taxon>Micromonosporaceae</taxon>
        <taxon>Micromonospora</taxon>
    </lineage>
</organism>
<keyword evidence="2" id="KW-1185">Reference proteome</keyword>
<evidence type="ECO:0000313" key="2">
    <source>
        <dbReference type="Proteomes" id="UP000199558"/>
    </source>
</evidence>